<dbReference type="GO" id="GO:0005739">
    <property type="term" value="C:mitochondrion"/>
    <property type="evidence" value="ECO:0007669"/>
    <property type="project" value="TreeGrafter"/>
</dbReference>
<dbReference type="PANTHER" id="PTHR11138:SF5">
    <property type="entry name" value="METHIONYL-TRNA FORMYLTRANSFERASE, MITOCHONDRIAL"/>
    <property type="match status" value="1"/>
</dbReference>
<dbReference type="InterPro" id="IPR002376">
    <property type="entry name" value="Formyl_transf_N"/>
</dbReference>
<dbReference type="EMBL" id="JAANER010000004">
    <property type="protein sequence ID" value="KAG9190473.1"/>
    <property type="molecule type" value="Genomic_DNA"/>
</dbReference>
<dbReference type="Proteomes" id="UP001199106">
    <property type="component" value="Unassembled WGS sequence"/>
</dbReference>
<dbReference type="Pfam" id="PF00551">
    <property type="entry name" value="Formyl_trans_N"/>
    <property type="match status" value="1"/>
</dbReference>
<gene>
    <name evidence="3" type="ORF">G6011_08561</name>
</gene>
<evidence type="ECO:0000259" key="2">
    <source>
        <dbReference type="Pfam" id="PF00551"/>
    </source>
</evidence>
<evidence type="ECO:0000256" key="1">
    <source>
        <dbReference type="ARBA" id="ARBA00012261"/>
    </source>
</evidence>
<sequence>MFSRLKGRVCSLISAPHRRYSSTTAPARTSGPLRILFCGSDNFSITSLRAIADAKRHVPNLIESIDVVHRPAKPTGRGLKKLREVPIKQVATEELNLPTHVIDTFTGWTPPTPMDVVIAVSFGLFVPPRILNYAQYGGLNVHPSLLPDLRGPAPIEHAILKRRQYTGVSVQTLHPRHFDQGTILAQTPMPGHEICLPRKVRDMAQVVEQQLAAAGAEMLVDVLKQRRFVPPHEDVGWYAHSNGPIDHAPKITKQDRFVDFEKHTTADVIAKWNALGDLWCLLPTGERLILHGVYDTILPDHKEYFTCKPGLFVDSEANGLLWFRGACGEMGHVLQSTLEGGKKGQGNAKLLRLFGPPNNPSSTASLMLLPFFFGVLELFNLFHPPHTLRYGLYLVQRSTKNTIRITEPLVLHANAYCGPKVDFNVCPGASLQPVVEDNWGFRVAFERTPIMPDDNELHCLPGTLGRYDVFSVESYAGRLPAKIRESGGVFFPIWQREAMWPNFAKAQKCVVRVFIGHVNVVSGLSIEKTEDLDGDERKQDYIVLPGQQWLDGICVSPGIVRQFVAIPLGSGYTVEGKKTAKEKYGGLQLEVTPEVIPQ</sequence>
<dbReference type="CDD" id="cd08646">
    <property type="entry name" value="FMT_core_Met-tRNA-FMT_N"/>
    <property type="match status" value="1"/>
</dbReference>
<evidence type="ECO:0000313" key="3">
    <source>
        <dbReference type="EMBL" id="KAG9190473.1"/>
    </source>
</evidence>
<comment type="caution">
    <text evidence="3">The sequence shown here is derived from an EMBL/GenBank/DDBJ whole genome shotgun (WGS) entry which is preliminary data.</text>
</comment>
<dbReference type="InterPro" id="IPR036477">
    <property type="entry name" value="Formyl_transf_N_sf"/>
</dbReference>
<keyword evidence="3" id="KW-0808">Transferase</keyword>
<dbReference type="Gene3D" id="3.40.50.12230">
    <property type="match status" value="1"/>
</dbReference>
<dbReference type="SUPFAM" id="SSF53328">
    <property type="entry name" value="Formyltransferase"/>
    <property type="match status" value="1"/>
</dbReference>
<reference evidence="3" key="1">
    <citation type="submission" date="2021-07" db="EMBL/GenBank/DDBJ databases">
        <title>Genome Resource of American Ginseng Black Spot Pathogen Alternaria panax.</title>
        <authorList>
            <person name="Qiu C."/>
            <person name="Wang W."/>
            <person name="Liu Z."/>
        </authorList>
    </citation>
    <scope>NUCLEOTIDE SEQUENCE</scope>
    <source>
        <strain evidence="3">BNCC115425</strain>
    </source>
</reference>
<keyword evidence="4" id="KW-1185">Reference proteome</keyword>
<dbReference type="GO" id="GO:0004479">
    <property type="term" value="F:methionyl-tRNA formyltransferase activity"/>
    <property type="evidence" value="ECO:0007669"/>
    <property type="project" value="UniProtKB-EC"/>
</dbReference>
<dbReference type="AlphaFoldDB" id="A0AAD4FK79"/>
<proteinExistence type="predicted"/>
<organism evidence="3 4">
    <name type="scientific">Alternaria panax</name>
    <dbReference type="NCBI Taxonomy" id="48097"/>
    <lineage>
        <taxon>Eukaryota</taxon>
        <taxon>Fungi</taxon>
        <taxon>Dikarya</taxon>
        <taxon>Ascomycota</taxon>
        <taxon>Pezizomycotina</taxon>
        <taxon>Dothideomycetes</taxon>
        <taxon>Pleosporomycetidae</taxon>
        <taxon>Pleosporales</taxon>
        <taxon>Pleosporineae</taxon>
        <taxon>Pleosporaceae</taxon>
        <taxon>Alternaria</taxon>
        <taxon>Alternaria sect. Panax</taxon>
    </lineage>
</organism>
<dbReference type="EC" id="2.1.2.9" evidence="1"/>
<accession>A0AAD4FK79</accession>
<protein>
    <recommendedName>
        <fullName evidence="1">methionyl-tRNA formyltransferase</fullName>
        <ecNumber evidence="1">2.1.2.9</ecNumber>
    </recommendedName>
</protein>
<dbReference type="InterPro" id="IPR041711">
    <property type="entry name" value="Met-tRNA-FMT_N"/>
</dbReference>
<evidence type="ECO:0000313" key="4">
    <source>
        <dbReference type="Proteomes" id="UP001199106"/>
    </source>
</evidence>
<name>A0AAD4FK79_9PLEO</name>
<feature type="domain" description="Formyl transferase N-terminal" evidence="2">
    <location>
        <begin position="34"/>
        <end position="190"/>
    </location>
</feature>
<dbReference type="PANTHER" id="PTHR11138">
    <property type="entry name" value="METHIONYL-TRNA FORMYLTRANSFERASE"/>
    <property type="match status" value="1"/>
</dbReference>